<dbReference type="RefSeq" id="WP_186622413.1">
    <property type="nucleotide sequence ID" value="NZ_CP077090.1"/>
</dbReference>
<reference evidence="1" key="1">
    <citation type="journal article" date="2020" name="Microorganisms">
        <title>Reliable Identification of Environmental Pseudomonas Isolates Using the rpoD Gene.</title>
        <authorList>
            <consortium name="The Broad Institute Genome Sequencing Platform"/>
            <person name="Girard L."/>
            <person name="Lood C."/>
            <person name="Rokni-Zadeh H."/>
            <person name="van Noort V."/>
            <person name="Lavigne R."/>
            <person name="De Mot R."/>
        </authorList>
    </citation>
    <scope>NUCLEOTIDE SEQUENCE</scope>
    <source>
        <strain evidence="1">OE 48.2</strain>
    </source>
</reference>
<sequence length="65" mass="7113">MPSWLSRGNQGQSTAQLPLSLTIKKLGSSAFGDDKSGQGRHVKKEVYFSPSDFAQAKLQARQAYI</sequence>
<dbReference type="KEGG" id="pze:HU754_014955"/>
<organism evidence="1 2">
    <name type="scientific">Pseudomonas zeae</name>
    <dbReference type="NCBI Taxonomy" id="2745510"/>
    <lineage>
        <taxon>Bacteria</taxon>
        <taxon>Pseudomonadati</taxon>
        <taxon>Pseudomonadota</taxon>
        <taxon>Gammaproteobacteria</taxon>
        <taxon>Pseudomonadales</taxon>
        <taxon>Pseudomonadaceae</taxon>
        <taxon>Pseudomonas</taxon>
    </lineage>
</organism>
<name>A0A9E6T8Z1_9PSED</name>
<protein>
    <submittedName>
        <fullName evidence="1">Uncharacterized protein</fullName>
    </submittedName>
</protein>
<gene>
    <name evidence="1" type="ORF">HU754_014955</name>
</gene>
<evidence type="ECO:0000313" key="2">
    <source>
        <dbReference type="Proteomes" id="UP000627092"/>
    </source>
</evidence>
<dbReference type="Proteomes" id="UP000627092">
    <property type="component" value="Chromosome"/>
</dbReference>
<dbReference type="EMBL" id="CP077090">
    <property type="protein sequence ID" value="QXI09159.1"/>
    <property type="molecule type" value="Genomic_DNA"/>
</dbReference>
<reference evidence="1" key="2">
    <citation type="journal article" date="2021" name="Microorganisms">
        <title>The Ever-Expanding Pseudomonas Genus: Description of 43 New Species and Partition of the Pseudomonas putida Group.</title>
        <authorList>
            <person name="Girard L."/>
            <person name="Lood C."/>
            <person name="Hofte M."/>
            <person name="Vandamme P."/>
            <person name="Rokni-Zadeh H."/>
            <person name="van Noort V."/>
            <person name="Lavigne R."/>
            <person name="De Mot R."/>
        </authorList>
    </citation>
    <scope>NUCLEOTIDE SEQUENCE</scope>
    <source>
        <strain evidence="1">OE 48.2</strain>
    </source>
</reference>
<evidence type="ECO:0000313" key="1">
    <source>
        <dbReference type="EMBL" id="QXI09159.1"/>
    </source>
</evidence>
<dbReference type="AlphaFoldDB" id="A0A9E6T8Z1"/>
<accession>A0A9E6T8Z1</accession>
<proteinExistence type="predicted"/>